<dbReference type="PROSITE" id="PS51128">
    <property type="entry name" value="ZF_DKSA_2"/>
    <property type="match status" value="1"/>
</dbReference>
<comment type="caution">
    <text evidence="7">The sequence shown here is derived from an EMBL/GenBank/DDBJ whole genome shotgun (WGS) entry which is preliminary data.</text>
</comment>
<keyword evidence="1" id="KW-0479">Metal-binding</keyword>
<dbReference type="Proteomes" id="UP001589834">
    <property type="component" value="Unassembled WGS sequence"/>
</dbReference>
<name>A0ABV6PS11_9BURK</name>
<evidence type="ECO:0000313" key="8">
    <source>
        <dbReference type="Proteomes" id="UP001589834"/>
    </source>
</evidence>
<dbReference type="InterPro" id="IPR037187">
    <property type="entry name" value="DnaK_N"/>
</dbReference>
<sequence length="127" mass="14081">MSAAPLTAAQRQELKALLLARRQELQAQMQQNRSNLAPAENTAGSVSQDENGRLTNQTREVDAALTSLDVDELARIDRALERMAEDSYGLCVECGQPIAFERLKVEPMTLHCVACKSQRERKQGLRG</sequence>
<accession>A0ABV6PS11</accession>
<feature type="compositionally biased region" description="Polar residues" evidence="5">
    <location>
        <begin position="42"/>
        <end position="56"/>
    </location>
</feature>
<dbReference type="Pfam" id="PF01258">
    <property type="entry name" value="zf-dskA_traR"/>
    <property type="match status" value="1"/>
</dbReference>
<evidence type="ECO:0000259" key="6">
    <source>
        <dbReference type="Pfam" id="PF01258"/>
    </source>
</evidence>
<evidence type="ECO:0000256" key="1">
    <source>
        <dbReference type="ARBA" id="ARBA00022723"/>
    </source>
</evidence>
<dbReference type="Gene3D" id="1.20.120.910">
    <property type="entry name" value="DksA, coiled-coil domain"/>
    <property type="match status" value="1"/>
</dbReference>
<dbReference type="SUPFAM" id="SSF57716">
    <property type="entry name" value="Glucocorticoid receptor-like (DNA-binding domain)"/>
    <property type="match status" value="1"/>
</dbReference>
<dbReference type="PANTHER" id="PTHR33823">
    <property type="entry name" value="RNA POLYMERASE-BINDING TRANSCRIPTION FACTOR DKSA-RELATED"/>
    <property type="match status" value="1"/>
</dbReference>
<keyword evidence="8" id="KW-1185">Reference proteome</keyword>
<proteinExistence type="predicted"/>
<gene>
    <name evidence="7" type="ORF">ACFFGG_08715</name>
</gene>
<dbReference type="RefSeq" id="WP_377482261.1">
    <property type="nucleotide sequence ID" value="NZ_JBHLTN010000016.1"/>
</dbReference>
<reference evidence="7 8" key="1">
    <citation type="submission" date="2024-09" db="EMBL/GenBank/DDBJ databases">
        <authorList>
            <person name="Sun Q."/>
            <person name="Mori K."/>
        </authorList>
    </citation>
    <scope>NUCLEOTIDE SEQUENCE [LARGE SCALE GENOMIC DNA]</scope>
    <source>
        <strain evidence="7 8">NCAIM B.02336</strain>
    </source>
</reference>
<evidence type="ECO:0000256" key="2">
    <source>
        <dbReference type="ARBA" id="ARBA00022771"/>
    </source>
</evidence>
<protein>
    <submittedName>
        <fullName evidence="7">TraR/DksA family transcriptional regulator</fullName>
    </submittedName>
</protein>
<feature type="zinc finger region" description="dksA C4-type" evidence="4">
    <location>
        <begin position="91"/>
        <end position="115"/>
    </location>
</feature>
<keyword evidence="3" id="KW-0862">Zinc</keyword>
<feature type="region of interest" description="Disordered" evidence="5">
    <location>
        <begin position="28"/>
        <end position="56"/>
    </location>
</feature>
<organism evidence="7 8">
    <name type="scientific">Ottowia pentelensis</name>
    <dbReference type="NCBI Taxonomy" id="511108"/>
    <lineage>
        <taxon>Bacteria</taxon>
        <taxon>Pseudomonadati</taxon>
        <taxon>Pseudomonadota</taxon>
        <taxon>Betaproteobacteria</taxon>
        <taxon>Burkholderiales</taxon>
        <taxon>Comamonadaceae</taxon>
        <taxon>Ottowia</taxon>
    </lineage>
</organism>
<evidence type="ECO:0000256" key="4">
    <source>
        <dbReference type="PROSITE-ProRule" id="PRU00510"/>
    </source>
</evidence>
<dbReference type="PANTHER" id="PTHR33823:SF4">
    <property type="entry name" value="GENERAL STRESS PROTEIN 16O"/>
    <property type="match status" value="1"/>
</dbReference>
<dbReference type="SUPFAM" id="SSF109635">
    <property type="entry name" value="DnaK suppressor protein DksA, alpha-hairpin domain"/>
    <property type="match status" value="1"/>
</dbReference>
<evidence type="ECO:0000313" key="7">
    <source>
        <dbReference type="EMBL" id="MFC0592637.1"/>
    </source>
</evidence>
<keyword evidence="2" id="KW-0863">Zinc-finger</keyword>
<evidence type="ECO:0000256" key="5">
    <source>
        <dbReference type="SAM" id="MobiDB-lite"/>
    </source>
</evidence>
<feature type="domain" description="Zinc finger DksA/TraR C4-type" evidence="6">
    <location>
        <begin position="87"/>
        <end position="121"/>
    </location>
</feature>
<evidence type="ECO:0000256" key="3">
    <source>
        <dbReference type="ARBA" id="ARBA00022833"/>
    </source>
</evidence>
<dbReference type="InterPro" id="IPR000962">
    <property type="entry name" value="Znf_DskA_TraR"/>
</dbReference>
<dbReference type="EMBL" id="JBHLTN010000016">
    <property type="protein sequence ID" value="MFC0592637.1"/>
    <property type="molecule type" value="Genomic_DNA"/>
</dbReference>